<evidence type="ECO:0000313" key="1">
    <source>
        <dbReference type="EMBL" id="JAD69641.1"/>
    </source>
</evidence>
<name>A0A0A9C267_ARUDO</name>
<organism evidence="1">
    <name type="scientific">Arundo donax</name>
    <name type="common">Giant reed</name>
    <name type="synonym">Donax arundinaceus</name>
    <dbReference type="NCBI Taxonomy" id="35708"/>
    <lineage>
        <taxon>Eukaryota</taxon>
        <taxon>Viridiplantae</taxon>
        <taxon>Streptophyta</taxon>
        <taxon>Embryophyta</taxon>
        <taxon>Tracheophyta</taxon>
        <taxon>Spermatophyta</taxon>
        <taxon>Magnoliopsida</taxon>
        <taxon>Liliopsida</taxon>
        <taxon>Poales</taxon>
        <taxon>Poaceae</taxon>
        <taxon>PACMAD clade</taxon>
        <taxon>Arundinoideae</taxon>
        <taxon>Arundineae</taxon>
        <taxon>Arundo</taxon>
    </lineage>
</organism>
<accession>A0A0A9C267</accession>
<proteinExistence type="predicted"/>
<reference evidence="1" key="1">
    <citation type="submission" date="2014-09" db="EMBL/GenBank/DDBJ databases">
        <authorList>
            <person name="Magalhaes I.L.F."/>
            <person name="Oliveira U."/>
            <person name="Santos F.R."/>
            <person name="Vidigal T.H.D.A."/>
            <person name="Brescovit A.D."/>
            <person name="Santos A.J."/>
        </authorList>
    </citation>
    <scope>NUCLEOTIDE SEQUENCE</scope>
    <source>
        <tissue evidence="1">Shoot tissue taken approximately 20 cm above the soil surface</tissue>
    </source>
</reference>
<dbReference type="EMBL" id="GBRH01228254">
    <property type="protein sequence ID" value="JAD69641.1"/>
    <property type="molecule type" value="Transcribed_RNA"/>
</dbReference>
<dbReference type="AlphaFoldDB" id="A0A0A9C267"/>
<sequence length="44" mass="4961">MHGCNLQDCNANLGLFITSKSGALIFLIATFQNNNLHTIQFWSY</sequence>
<protein>
    <submittedName>
        <fullName evidence="1">Uncharacterized protein</fullName>
    </submittedName>
</protein>
<reference evidence="1" key="2">
    <citation type="journal article" date="2015" name="Data Brief">
        <title>Shoot transcriptome of the giant reed, Arundo donax.</title>
        <authorList>
            <person name="Barrero R.A."/>
            <person name="Guerrero F.D."/>
            <person name="Moolhuijzen P."/>
            <person name="Goolsby J.A."/>
            <person name="Tidwell J."/>
            <person name="Bellgard S.E."/>
            <person name="Bellgard M.I."/>
        </authorList>
    </citation>
    <scope>NUCLEOTIDE SEQUENCE</scope>
    <source>
        <tissue evidence="1">Shoot tissue taken approximately 20 cm above the soil surface</tissue>
    </source>
</reference>